<proteinExistence type="predicted"/>
<evidence type="ECO:0000313" key="2">
    <source>
        <dbReference type="EMBL" id="PWN31368.1"/>
    </source>
</evidence>
<dbReference type="PANTHER" id="PTHR23077:SF132">
    <property type="entry name" value="ATP-DEPENDENT ZN PROTEASE"/>
    <property type="match status" value="1"/>
</dbReference>
<dbReference type="Pfam" id="PF00004">
    <property type="entry name" value="AAA"/>
    <property type="match status" value="1"/>
</dbReference>
<dbReference type="GO" id="GO:1990275">
    <property type="term" value="F:preribosome binding"/>
    <property type="evidence" value="ECO:0007669"/>
    <property type="project" value="TreeGrafter"/>
</dbReference>
<name>A0A316V2Z6_9BASI</name>
<dbReference type="GO" id="GO:0005634">
    <property type="term" value="C:nucleus"/>
    <property type="evidence" value="ECO:0007669"/>
    <property type="project" value="TreeGrafter"/>
</dbReference>
<dbReference type="GO" id="GO:0042254">
    <property type="term" value="P:ribosome biogenesis"/>
    <property type="evidence" value="ECO:0007669"/>
    <property type="project" value="TreeGrafter"/>
</dbReference>
<dbReference type="InterPro" id="IPR050168">
    <property type="entry name" value="AAA_ATPase_domain"/>
</dbReference>
<keyword evidence="2" id="KW-0378">Hydrolase</keyword>
<dbReference type="InterPro" id="IPR027417">
    <property type="entry name" value="P-loop_NTPase"/>
</dbReference>
<gene>
    <name evidence="2" type="ORF">FA14DRAFT_128306</name>
</gene>
<dbReference type="InParanoid" id="A0A316V2Z6"/>
<accession>A0A316V2Z6</accession>
<keyword evidence="3" id="KW-1185">Reference proteome</keyword>
<reference evidence="2 3" key="1">
    <citation type="journal article" date="2018" name="Mol. Biol. Evol.">
        <title>Broad Genomic Sampling Reveals a Smut Pathogenic Ancestry of the Fungal Clade Ustilaginomycotina.</title>
        <authorList>
            <person name="Kijpornyongpan T."/>
            <person name="Mondo S.J."/>
            <person name="Barry K."/>
            <person name="Sandor L."/>
            <person name="Lee J."/>
            <person name="Lipzen A."/>
            <person name="Pangilinan J."/>
            <person name="LaButti K."/>
            <person name="Hainaut M."/>
            <person name="Henrissat B."/>
            <person name="Grigoriev I.V."/>
            <person name="Spatafora J.W."/>
            <person name="Aime M.C."/>
        </authorList>
    </citation>
    <scope>NUCLEOTIDE SEQUENCE [LARGE SCALE GENOMIC DNA]</scope>
    <source>
        <strain evidence="2 3">MCA 3882</strain>
    </source>
</reference>
<evidence type="ECO:0000259" key="1">
    <source>
        <dbReference type="Pfam" id="PF00004"/>
    </source>
</evidence>
<dbReference type="STRING" id="1280837.A0A316V2Z6"/>
<dbReference type="GO" id="GO:0005524">
    <property type="term" value="F:ATP binding"/>
    <property type="evidence" value="ECO:0007669"/>
    <property type="project" value="InterPro"/>
</dbReference>
<organism evidence="2 3">
    <name type="scientific">Meira miltonrushii</name>
    <dbReference type="NCBI Taxonomy" id="1280837"/>
    <lineage>
        <taxon>Eukaryota</taxon>
        <taxon>Fungi</taxon>
        <taxon>Dikarya</taxon>
        <taxon>Basidiomycota</taxon>
        <taxon>Ustilaginomycotina</taxon>
        <taxon>Exobasidiomycetes</taxon>
        <taxon>Exobasidiales</taxon>
        <taxon>Brachybasidiaceae</taxon>
        <taxon>Meira</taxon>
    </lineage>
</organism>
<sequence length="248" mass="28089">MENRIFIFTWQDDERKGKTLVAEVHKWASQLHDEFWVFNGVKGGWRKDKAFFKAVQSAKAEDLILSDSILKDLRRDTVAFFKCQSLYESLAVPWKRGILLLGPPGNGKTGSIKILAKTCAEIGIPTLYVQTAKTRAGPEYGLTAIFQKARSEAPCMLVLEDIETLATDETRTKLLNQLDGIESNDGVLVVATANDVSKLDAAILQRPSRFDTKYTFDLPNQNLRKEFFSHWLKNKIGFAQIRVNEEDF</sequence>
<dbReference type="CDD" id="cd19481">
    <property type="entry name" value="RecA-like_protease"/>
    <property type="match status" value="1"/>
</dbReference>
<dbReference type="GO" id="GO:0003723">
    <property type="term" value="F:RNA binding"/>
    <property type="evidence" value="ECO:0007669"/>
    <property type="project" value="TreeGrafter"/>
</dbReference>
<dbReference type="RefSeq" id="XP_025351670.1">
    <property type="nucleotide sequence ID" value="XM_025496846.1"/>
</dbReference>
<dbReference type="GO" id="GO:0016887">
    <property type="term" value="F:ATP hydrolysis activity"/>
    <property type="evidence" value="ECO:0007669"/>
    <property type="project" value="InterPro"/>
</dbReference>
<protein>
    <submittedName>
        <fullName evidence="2">P-loop containing nucleoside triphosphate hydrolase protein</fullName>
    </submittedName>
</protein>
<feature type="domain" description="ATPase AAA-type core" evidence="1">
    <location>
        <begin position="98"/>
        <end position="217"/>
    </location>
</feature>
<dbReference type="SUPFAM" id="SSF52540">
    <property type="entry name" value="P-loop containing nucleoside triphosphate hydrolases"/>
    <property type="match status" value="1"/>
</dbReference>
<dbReference type="PANTHER" id="PTHR23077">
    <property type="entry name" value="AAA-FAMILY ATPASE"/>
    <property type="match status" value="1"/>
</dbReference>
<dbReference type="AlphaFoldDB" id="A0A316V2Z6"/>
<dbReference type="EMBL" id="KZ819610">
    <property type="protein sequence ID" value="PWN31368.1"/>
    <property type="molecule type" value="Genomic_DNA"/>
</dbReference>
<dbReference type="GeneID" id="37018627"/>
<evidence type="ECO:0000313" key="3">
    <source>
        <dbReference type="Proteomes" id="UP000245771"/>
    </source>
</evidence>
<dbReference type="Gene3D" id="3.40.50.300">
    <property type="entry name" value="P-loop containing nucleotide triphosphate hydrolases"/>
    <property type="match status" value="1"/>
</dbReference>
<dbReference type="OrthoDB" id="2115716at2759"/>
<dbReference type="InterPro" id="IPR003959">
    <property type="entry name" value="ATPase_AAA_core"/>
</dbReference>
<dbReference type="Proteomes" id="UP000245771">
    <property type="component" value="Unassembled WGS sequence"/>
</dbReference>